<dbReference type="SUPFAM" id="SSF101478">
    <property type="entry name" value="ADP-ribosylglycohydrolase"/>
    <property type="match status" value="1"/>
</dbReference>
<dbReference type="KEGG" id="ccn:H924_04760"/>
<dbReference type="GO" id="GO:0046872">
    <property type="term" value="F:metal ion binding"/>
    <property type="evidence" value="ECO:0007669"/>
    <property type="project" value="UniProtKB-KW"/>
</dbReference>
<dbReference type="HOGENOM" id="CLU_024566_8_3_11"/>
<keyword evidence="1" id="KW-0460">Magnesium</keyword>
<comment type="cofactor">
    <cofactor evidence="1">
        <name>Mg(2+)</name>
        <dbReference type="ChEBI" id="CHEBI:18420"/>
    </cofactor>
    <text evidence="1">Binds 2 magnesium ions per subunit.</text>
</comment>
<feature type="binding site" evidence="1">
    <location>
        <position position="66"/>
    </location>
    <ligand>
        <name>Mg(2+)</name>
        <dbReference type="ChEBI" id="CHEBI:18420"/>
        <label>1</label>
    </ligand>
</feature>
<sequence>MTTHISQEQIIDRGCGVLLGQLIGDSLGSLVEFQTAAEISRNYPNGVDTLEAGGTFNLEAGQPTDDSEMALSLARSLARTGDYDPLDVHESYVEWALSNPFDIGNTTYSALRENQLEVDSQANGALMRVSPIAIAFAGRPDAAARAALLDAAMTHPHPLCLEINALFAGVLAEAIAQTWDAARTFAEFEEQSTDDLAALVAAAKTAPPADFTTHQGWVKVAFHNALYELANGKSFEQSLVRTVGRGGDTDTNAAIVGALLGGIYGGSAIKQGWIDTVLACTPDENSRRPRPEKYWPTDALQLAEDLLRLHR</sequence>
<dbReference type="Gene3D" id="1.10.4080.10">
    <property type="entry name" value="ADP-ribosylation/Crystallin J1"/>
    <property type="match status" value="1"/>
</dbReference>
<dbReference type="eggNOG" id="COG1397">
    <property type="taxonomic scope" value="Bacteria"/>
</dbReference>
<accession>M1UY89</accession>
<protein>
    <submittedName>
        <fullName evidence="2">ADP-ribosylation/Crystallin J1</fullName>
    </submittedName>
</protein>
<dbReference type="PANTHER" id="PTHR16222">
    <property type="entry name" value="ADP-RIBOSYLGLYCOHYDROLASE"/>
    <property type="match status" value="1"/>
</dbReference>
<dbReference type="Pfam" id="PF03747">
    <property type="entry name" value="ADP_ribosyl_GH"/>
    <property type="match status" value="1"/>
</dbReference>
<dbReference type="InterPro" id="IPR036705">
    <property type="entry name" value="Ribosyl_crysJ1_sf"/>
</dbReference>
<feature type="binding site" evidence="1">
    <location>
        <position position="250"/>
    </location>
    <ligand>
        <name>Mg(2+)</name>
        <dbReference type="ChEBI" id="CHEBI:18420"/>
        <label>1</label>
    </ligand>
</feature>
<dbReference type="STRING" id="1121353.H924_04760"/>
<feature type="binding site" evidence="1">
    <location>
        <position position="64"/>
    </location>
    <ligand>
        <name>Mg(2+)</name>
        <dbReference type="ChEBI" id="CHEBI:18420"/>
        <label>1</label>
    </ligand>
</feature>
<dbReference type="InterPro" id="IPR050792">
    <property type="entry name" value="ADP-ribosylglycohydrolase"/>
</dbReference>
<evidence type="ECO:0000313" key="2">
    <source>
        <dbReference type="EMBL" id="AGG66398.1"/>
    </source>
</evidence>
<feature type="binding site" evidence="1">
    <location>
        <position position="251"/>
    </location>
    <ligand>
        <name>Mg(2+)</name>
        <dbReference type="ChEBI" id="CHEBI:18420"/>
        <label>1</label>
    </ligand>
</feature>
<name>M1UY89_9CORY</name>
<dbReference type="InterPro" id="IPR005502">
    <property type="entry name" value="Ribosyl_crysJ1"/>
</dbReference>
<proteinExistence type="predicted"/>
<organism evidence="2 3">
    <name type="scientific">Corynebacterium callunae DSM 20147</name>
    <dbReference type="NCBI Taxonomy" id="1121353"/>
    <lineage>
        <taxon>Bacteria</taxon>
        <taxon>Bacillati</taxon>
        <taxon>Actinomycetota</taxon>
        <taxon>Actinomycetes</taxon>
        <taxon>Mycobacteriales</taxon>
        <taxon>Corynebacteriaceae</taxon>
        <taxon>Corynebacterium</taxon>
    </lineage>
</organism>
<evidence type="ECO:0000313" key="3">
    <source>
        <dbReference type="Proteomes" id="UP000011760"/>
    </source>
</evidence>
<reference evidence="2 3" key="1">
    <citation type="submission" date="2013-02" db="EMBL/GenBank/DDBJ databases">
        <title>The complete genome sequence of Corynebacterium callunae DSM 20147.</title>
        <authorList>
            <person name="Ruckert C."/>
            <person name="Albersmeier A."/>
            <person name="Kalinowski J."/>
        </authorList>
    </citation>
    <scope>NUCLEOTIDE SEQUENCE [LARGE SCALE GENOMIC DNA]</scope>
    <source>
        <strain evidence="2 3">DSM 20147</strain>
    </source>
</reference>
<evidence type="ECO:0000256" key="1">
    <source>
        <dbReference type="PIRSR" id="PIRSR605502-1"/>
    </source>
</evidence>
<dbReference type="PATRIC" id="fig|1121353.3.peg.977"/>
<dbReference type="EMBL" id="CP004354">
    <property type="protein sequence ID" value="AGG66398.1"/>
    <property type="molecule type" value="Genomic_DNA"/>
</dbReference>
<feature type="binding site" evidence="1">
    <location>
        <position position="248"/>
    </location>
    <ligand>
        <name>Mg(2+)</name>
        <dbReference type="ChEBI" id="CHEBI:18420"/>
        <label>1</label>
    </ligand>
</feature>
<gene>
    <name evidence="2" type="ORF">H924_04760</name>
</gene>
<keyword evidence="3" id="KW-1185">Reference proteome</keyword>
<dbReference type="PANTHER" id="PTHR16222:SF35">
    <property type="entry name" value="ADP-RIBOSYLGLYCOHYDROLASE"/>
    <property type="match status" value="1"/>
</dbReference>
<keyword evidence="1" id="KW-0479">Metal-binding</keyword>
<dbReference type="AlphaFoldDB" id="M1UY89"/>
<dbReference type="Proteomes" id="UP000011760">
    <property type="component" value="Chromosome"/>
</dbReference>
<feature type="binding site" evidence="1">
    <location>
        <position position="65"/>
    </location>
    <ligand>
        <name>Mg(2+)</name>
        <dbReference type="ChEBI" id="CHEBI:18420"/>
        <label>1</label>
    </ligand>
</feature>
<dbReference type="RefSeq" id="WP_015650833.1">
    <property type="nucleotide sequence ID" value="NC_020506.1"/>
</dbReference>
<dbReference type="OrthoDB" id="9798107at2"/>